<protein>
    <submittedName>
        <fullName evidence="1">Uncharacterized protein</fullName>
    </submittedName>
</protein>
<organism evidence="1 2">
    <name type="scientific">Pseudoalteromonas xiamenensis</name>
    <dbReference type="NCBI Taxonomy" id="882626"/>
    <lineage>
        <taxon>Bacteria</taxon>
        <taxon>Pseudomonadati</taxon>
        <taxon>Pseudomonadota</taxon>
        <taxon>Gammaproteobacteria</taxon>
        <taxon>Alteromonadales</taxon>
        <taxon>Pseudoalteromonadaceae</taxon>
        <taxon>Pseudoalteromonas</taxon>
    </lineage>
</organism>
<gene>
    <name evidence="1" type="ORF">J5O05_09955</name>
</gene>
<evidence type="ECO:0000313" key="2">
    <source>
        <dbReference type="Proteomes" id="UP000664904"/>
    </source>
</evidence>
<dbReference type="EMBL" id="CP072133">
    <property type="protein sequence ID" value="QTH72886.1"/>
    <property type="molecule type" value="Genomic_DNA"/>
</dbReference>
<keyword evidence="2" id="KW-1185">Reference proteome</keyword>
<proteinExistence type="predicted"/>
<dbReference type="Proteomes" id="UP000664904">
    <property type="component" value="Chromosome"/>
</dbReference>
<reference evidence="1" key="1">
    <citation type="submission" date="2021-03" db="EMBL/GenBank/DDBJ databases">
        <title>Complete Genome of Pseudoalteromonas xiamenensis STKMTI.2, a new potential marine bacterium producing anti-Vibrio compounds.</title>
        <authorList>
            <person name="Handayani D.P."/>
            <person name="Isnansetyo A."/>
            <person name="Istiqomah I."/>
            <person name="Jumina J."/>
        </authorList>
    </citation>
    <scope>NUCLEOTIDE SEQUENCE</scope>
    <source>
        <strain evidence="1">STKMTI.2</strain>
    </source>
</reference>
<accession>A0A975DJ92</accession>
<name>A0A975DJ92_9GAMM</name>
<sequence>MTLREYFDNYYSVISRGDLADLDAFYFPNSPLGETNKQQFEAMRKQFSFELKLMDVSLLAKQDELLIVRDQLVFEATIEGEARTKRSSNIHTLVKSDDNWCVYSSNPLPESMVL</sequence>
<evidence type="ECO:0000313" key="1">
    <source>
        <dbReference type="EMBL" id="QTH72886.1"/>
    </source>
</evidence>
<dbReference type="KEGG" id="pxi:J5O05_09955"/>
<dbReference type="AlphaFoldDB" id="A0A975DJ92"/>